<dbReference type="EMBL" id="MU003519">
    <property type="protein sequence ID" value="KAF2467650.1"/>
    <property type="molecule type" value="Genomic_DNA"/>
</dbReference>
<protein>
    <submittedName>
        <fullName evidence="1">Uncharacterized protein</fullName>
    </submittedName>
</protein>
<reference evidence="1" key="1">
    <citation type="journal article" date="2020" name="Stud. Mycol.">
        <title>101 Dothideomycetes genomes: a test case for predicting lifestyles and emergence of pathogens.</title>
        <authorList>
            <person name="Haridas S."/>
            <person name="Albert R."/>
            <person name="Binder M."/>
            <person name="Bloem J."/>
            <person name="Labutti K."/>
            <person name="Salamov A."/>
            <person name="Andreopoulos B."/>
            <person name="Baker S."/>
            <person name="Barry K."/>
            <person name="Bills G."/>
            <person name="Bluhm B."/>
            <person name="Cannon C."/>
            <person name="Castanera R."/>
            <person name="Culley D."/>
            <person name="Daum C."/>
            <person name="Ezra D."/>
            <person name="Gonzalez J."/>
            <person name="Henrissat B."/>
            <person name="Kuo A."/>
            <person name="Liang C."/>
            <person name="Lipzen A."/>
            <person name="Lutzoni F."/>
            <person name="Magnuson J."/>
            <person name="Mondo S."/>
            <person name="Nolan M."/>
            <person name="Ohm R."/>
            <person name="Pangilinan J."/>
            <person name="Park H.-J."/>
            <person name="Ramirez L."/>
            <person name="Alfaro M."/>
            <person name="Sun H."/>
            <person name="Tritt A."/>
            <person name="Yoshinaga Y."/>
            <person name="Zwiers L.-H."/>
            <person name="Turgeon B."/>
            <person name="Goodwin S."/>
            <person name="Spatafora J."/>
            <person name="Crous P."/>
            <person name="Grigoriev I."/>
        </authorList>
    </citation>
    <scope>NUCLEOTIDE SEQUENCE</scope>
    <source>
        <strain evidence="1">ATCC 200398</strain>
    </source>
</reference>
<name>A0ACB6QM92_9PLEO</name>
<feature type="non-terminal residue" evidence="1">
    <location>
        <position position="1"/>
    </location>
</feature>
<dbReference type="Proteomes" id="UP000799755">
    <property type="component" value="Unassembled WGS sequence"/>
</dbReference>
<evidence type="ECO:0000313" key="2">
    <source>
        <dbReference type="Proteomes" id="UP000799755"/>
    </source>
</evidence>
<gene>
    <name evidence="1" type="ORF">BDR25DRAFT_233822</name>
</gene>
<accession>A0ACB6QM92</accession>
<sequence length="543" mass="61329">PESVLHEKRIDIDLLQSAEYDFTEARLRPSDAQFRWIHIPVNDTRIVESLPNTWLHKLRPTSSIPKDIVPDHAHFMEPSFQIHTAEEENKGGNSTIQPSFTLYLPYLNWEVFRNIQGRKSDTTNKKNTSHHPRRTLDQFFYSGLRNTTYRDAGQTVSKWTGASPGVNGRTKAVEDSYVVMVDQLWIWALEDGELTATLVSCFPSHGFQFLGNSSGTKYIDVMTSVMSDSRKCQDLFDLTALLVMHSVTNVFAEENGKFADILAIYRWAISIKTARHTEKLEAFSRNQSSHNAEEIGVEGIDELNLTLEVADILDELNMLLLLMENQADVLASLQRKLYHFKPMALHTAGRGEHAIMIKDSNLGSVHVSNSGNIEGRLLLEDSKVGSLHIANTEGTLPGVRAIDGNAGILVQEAEQRLNVEKANLERLRTHAARTHEMEFQQLIELLDLEQKAASLAEARATTKQGKAIMLFTIVTIIFLPLSFFTSYFGQNVSEITGDNKNPKSSELWRIAGPISVVVILFALVVVYFIMYPRKKTREEWIEM</sequence>
<evidence type="ECO:0000313" key="1">
    <source>
        <dbReference type="EMBL" id="KAF2467650.1"/>
    </source>
</evidence>
<proteinExistence type="predicted"/>
<organism evidence="1 2">
    <name type="scientific">Lindgomyces ingoldianus</name>
    <dbReference type="NCBI Taxonomy" id="673940"/>
    <lineage>
        <taxon>Eukaryota</taxon>
        <taxon>Fungi</taxon>
        <taxon>Dikarya</taxon>
        <taxon>Ascomycota</taxon>
        <taxon>Pezizomycotina</taxon>
        <taxon>Dothideomycetes</taxon>
        <taxon>Pleosporomycetidae</taxon>
        <taxon>Pleosporales</taxon>
        <taxon>Lindgomycetaceae</taxon>
        <taxon>Lindgomyces</taxon>
    </lineage>
</organism>
<comment type="caution">
    <text evidence="1">The sequence shown here is derived from an EMBL/GenBank/DDBJ whole genome shotgun (WGS) entry which is preliminary data.</text>
</comment>
<keyword evidence="2" id="KW-1185">Reference proteome</keyword>